<protein>
    <submittedName>
        <fullName evidence="5">Tetratricopeptide repeat protein</fullName>
    </submittedName>
</protein>
<dbReference type="InterPro" id="IPR051012">
    <property type="entry name" value="CellSynth/LPSAsmb/PSIAsmb"/>
</dbReference>
<evidence type="ECO:0000256" key="1">
    <source>
        <dbReference type="ARBA" id="ARBA00022737"/>
    </source>
</evidence>
<dbReference type="PANTHER" id="PTHR45586:SF1">
    <property type="entry name" value="LIPOPOLYSACCHARIDE ASSEMBLY PROTEIN B"/>
    <property type="match status" value="1"/>
</dbReference>
<keyword evidence="4" id="KW-0732">Signal</keyword>
<proteinExistence type="predicted"/>
<dbReference type="Gene3D" id="1.25.40.10">
    <property type="entry name" value="Tetratricopeptide repeat domain"/>
    <property type="match status" value="3"/>
</dbReference>
<feature type="repeat" description="TPR" evidence="3">
    <location>
        <begin position="527"/>
        <end position="560"/>
    </location>
</feature>
<organism evidence="5 6">
    <name type="scientific">Butyricimonas hominis</name>
    <dbReference type="NCBI Taxonomy" id="2763032"/>
    <lineage>
        <taxon>Bacteria</taxon>
        <taxon>Pseudomonadati</taxon>
        <taxon>Bacteroidota</taxon>
        <taxon>Bacteroidia</taxon>
        <taxon>Bacteroidales</taxon>
        <taxon>Odoribacteraceae</taxon>
        <taxon>Butyricimonas</taxon>
    </lineage>
</organism>
<reference evidence="5 6" key="1">
    <citation type="submission" date="2020-08" db="EMBL/GenBank/DDBJ databases">
        <title>Genome public.</title>
        <authorList>
            <person name="Liu C."/>
            <person name="Sun Q."/>
        </authorList>
    </citation>
    <scope>NUCLEOTIDE SEQUENCE [LARGE SCALE GENOMIC DNA]</scope>
    <source>
        <strain evidence="5 6">NSJ-56</strain>
    </source>
</reference>
<keyword evidence="1" id="KW-0677">Repeat</keyword>
<accession>A0ABR7CY80</accession>
<dbReference type="SMART" id="SM00028">
    <property type="entry name" value="TPR"/>
    <property type="match status" value="5"/>
</dbReference>
<dbReference type="InterPro" id="IPR019734">
    <property type="entry name" value="TPR_rpt"/>
</dbReference>
<dbReference type="Proteomes" id="UP000646484">
    <property type="component" value="Unassembled WGS sequence"/>
</dbReference>
<sequence length="578" mass="67126">MNKLVKSLFVILFLLCAIQVFADKKKAVEPTLEGEAKVQFDYAFMEGVRFKILGDLKSSLTYFDQCMKIYNRSAAVRYEISSILSLGEDLNLPLQLMREAVQLESDNIWYNLLLANILQKKSMIEEACKVYDELIAKHPEREDFYIIQVDLYTSTEKWEKAIEVLNRYEKQFGVNEPAIIEKAKLYSKMDNVKRASSEIMKLIKKYPENTDYLGLLAELYLSHNQEKKGLQLLNRIVKDYPDNGFVQFYLADYYRTKKDSLNTEKYIRLALANDNIDNNLKVQYLLKLLVNQADLSLSTDHIYRYVQLLLEKYPGDLSVRTLNADFLKRENKLEECKKELEFIISKEKNNYLVWEELMLLSNQLGDTAAMKSEGLECLNYFPNEPLPYMMISLPMLIEGNYAKATGYLQKGLELAPDKSFIKSQLYAYLGECYYKQDSIEIAFSMFDSAIAINPNDIMTLNNYSYYLSLRNERLNQAEKMISTALSADPNNATFLDTYAWVLFKLKNYSLARFYMRSAIENTEEPSGVLYEHYGDILYMNGDKEEALKMWKKALELGDDISDNLKNKIVNGLSVEHEE</sequence>
<dbReference type="RefSeq" id="WP_186974918.1">
    <property type="nucleotide sequence ID" value="NZ_JACOOH010000001.1"/>
</dbReference>
<comment type="caution">
    <text evidence="5">The sequence shown here is derived from an EMBL/GenBank/DDBJ whole genome shotgun (WGS) entry which is preliminary data.</text>
</comment>
<dbReference type="PANTHER" id="PTHR45586">
    <property type="entry name" value="TPR REPEAT-CONTAINING PROTEIN PA4667"/>
    <property type="match status" value="1"/>
</dbReference>
<dbReference type="PROSITE" id="PS50005">
    <property type="entry name" value="TPR"/>
    <property type="match status" value="2"/>
</dbReference>
<dbReference type="SUPFAM" id="SSF48452">
    <property type="entry name" value="TPR-like"/>
    <property type="match status" value="4"/>
</dbReference>
<feature type="signal peptide" evidence="4">
    <location>
        <begin position="1"/>
        <end position="22"/>
    </location>
</feature>
<evidence type="ECO:0000256" key="4">
    <source>
        <dbReference type="SAM" id="SignalP"/>
    </source>
</evidence>
<dbReference type="InterPro" id="IPR011990">
    <property type="entry name" value="TPR-like_helical_dom_sf"/>
</dbReference>
<evidence type="ECO:0000313" key="6">
    <source>
        <dbReference type="Proteomes" id="UP000646484"/>
    </source>
</evidence>
<evidence type="ECO:0000256" key="3">
    <source>
        <dbReference type="PROSITE-ProRule" id="PRU00339"/>
    </source>
</evidence>
<evidence type="ECO:0000313" key="5">
    <source>
        <dbReference type="EMBL" id="MBC5620115.1"/>
    </source>
</evidence>
<name>A0ABR7CY80_9BACT</name>
<dbReference type="EMBL" id="JACOOH010000001">
    <property type="protein sequence ID" value="MBC5620115.1"/>
    <property type="molecule type" value="Genomic_DNA"/>
</dbReference>
<feature type="chain" id="PRO_5046108841" evidence="4">
    <location>
        <begin position="23"/>
        <end position="578"/>
    </location>
</feature>
<feature type="repeat" description="TPR" evidence="3">
    <location>
        <begin position="423"/>
        <end position="456"/>
    </location>
</feature>
<gene>
    <name evidence="5" type="ORF">H8S64_03275</name>
</gene>
<dbReference type="Pfam" id="PF13174">
    <property type="entry name" value="TPR_6"/>
    <property type="match status" value="2"/>
</dbReference>
<keyword evidence="6" id="KW-1185">Reference proteome</keyword>
<keyword evidence="2 3" id="KW-0802">TPR repeat</keyword>
<evidence type="ECO:0000256" key="2">
    <source>
        <dbReference type="ARBA" id="ARBA00022803"/>
    </source>
</evidence>